<gene>
    <name evidence="1" type="ORF">MLD38_035250</name>
</gene>
<organism evidence="1 2">
    <name type="scientific">Melastoma candidum</name>
    <dbReference type="NCBI Taxonomy" id="119954"/>
    <lineage>
        <taxon>Eukaryota</taxon>
        <taxon>Viridiplantae</taxon>
        <taxon>Streptophyta</taxon>
        <taxon>Embryophyta</taxon>
        <taxon>Tracheophyta</taxon>
        <taxon>Spermatophyta</taxon>
        <taxon>Magnoliopsida</taxon>
        <taxon>eudicotyledons</taxon>
        <taxon>Gunneridae</taxon>
        <taxon>Pentapetalae</taxon>
        <taxon>rosids</taxon>
        <taxon>malvids</taxon>
        <taxon>Myrtales</taxon>
        <taxon>Melastomataceae</taxon>
        <taxon>Melastomatoideae</taxon>
        <taxon>Melastomateae</taxon>
        <taxon>Melastoma</taxon>
    </lineage>
</organism>
<evidence type="ECO:0000313" key="2">
    <source>
        <dbReference type="Proteomes" id="UP001057402"/>
    </source>
</evidence>
<sequence length="502" mass="54621">MERCPPECEVLCRSLVLLIQRDGRTGYVGAVEVENPIQDTGLYGVGPPVTTPPLPGPVLPASEPDSPTSDVSPDSPGTPKLENSDSFCSPRVKLEGRTIYYKVADKDGESEEGMSFLFKGSQLEKLVERLEDETGLEDLVVCSHWKGKLYPLRLQLPPNNAAMHIVVLPSSSEAVKDLEVPLTIRAKTVAANLKVLVMEKGMPLSKVKVSGGCRCNVTNGHFPDNMVRHFAENYPMGHTEFRGSFFRKHGSMDTMAWFHERGVGLKTDDDGRVFPVSDSSSSIIDCLMSEAKGRGVLMQTGKTVTAASVDASGNFLINVERRTANVVEKIEANYLLIATGSSKQGYILANQLGHSLIDPVPSLFTFKIADPQLVELAGVTFPKVCVKLKLGNVQRNIPELTQVGPTLVTHWGLSGPVILRLSAWGARYLFSAGYEGKGSIVVDFLPDVHLEEVKSILSRQKLPIGVEISLNTMESKLQPRLFFAGKVLNVDGVAGGFNFQVD</sequence>
<evidence type="ECO:0000313" key="1">
    <source>
        <dbReference type="EMBL" id="KAI4321924.1"/>
    </source>
</evidence>
<dbReference type="Proteomes" id="UP001057402">
    <property type="component" value="Chromosome 10"/>
</dbReference>
<name>A0ACB9MEN8_9MYRT</name>
<accession>A0ACB9MEN8</accession>
<dbReference type="EMBL" id="CM042889">
    <property type="protein sequence ID" value="KAI4321924.1"/>
    <property type="molecule type" value="Genomic_DNA"/>
</dbReference>
<protein>
    <submittedName>
        <fullName evidence="1">Uncharacterized protein</fullName>
    </submittedName>
</protein>
<reference evidence="2" key="1">
    <citation type="journal article" date="2023" name="Front. Plant Sci.">
        <title>Chromosomal-level genome assembly of Melastoma candidum provides insights into trichome evolution.</title>
        <authorList>
            <person name="Zhong Y."/>
            <person name="Wu W."/>
            <person name="Sun C."/>
            <person name="Zou P."/>
            <person name="Liu Y."/>
            <person name="Dai S."/>
            <person name="Zhou R."/>
        </authorList>
    </citation>
    <scope>NUCLEOTIDE SEQUENCE [LARGE SCALE GENOMIC DNA]</scope>
</reference>
<proteinExistence type="predicted"/>
<keyword evidence="2" id="KW-1185">Reference proteome</keyword>
<comment type="caution">
    <text evidence="1">The sequence shown here is derived from an EMBL/GenBank/DDBJ whole genome shotgun (WGS) entry which is preliminary data.</text>
</comment>